<dbReference type="HOGENOM" id="CLU_2640613_0_0_1"/>
<dbReference type="AlphaFoldDB" id="E9HQJ6"/>
<dbReference type="PANTHER" id="PTHR23169">
    <property type="entry name" value="ENVOPLAKIN"/>
    <property type="match status" value="1"/>
</dbReference>
<protein>
    <submittedName>
        <fullName evidence="1">Uncharacterized protein</fullName>
    </submittedName>
</protein>
<dbReference type="Gene3D" id="1.20.58.60">
    <property type="match status" value="1"/>
</dbReference>
<dbReference type="eggNOG" id="KOG0516">
    <property type="taxonomic scope" value="Eukaryota"/>
</dbReference>
<dbReference type="EMBL" id="GL732721">
    <property type="protein sequence ID" value="EFX65989.1"/>
    <property type="molecule type" value="Genomic_DNA"/>
</dbReference>
<gene>
    <name evidence="1" type="ORF">DAPPUDRAFT_263869</name>
</gene>
<dbReference type="STRING" id="6669.E9HQJ6"/>
<reference evidence="1 2" key="1">
    <citation type="journal article" date="2011" name="Science">
        <title>The ecoresponsive genome of Daphnia pulex.</title>
        <authorList>
            <person name="Colbourne J.K."/>
            <person name="Pfrender M.E."/>
            <person name="Gilbert D."/>
            <person name="Thomas W.K."/>
            <person name="Tucker A."/>
            <person name="Oakley T.H."/>
            <person name="Tokishita S."/>
            <person name="Aerts A."/>
            <person name="Arnold G.J."/>
            <person name="Basu M.K."/>
            <person name="Bauer D.J."/>
            <person name="Caceres C.E."/>
            <person name="Carmel L."/>
            <person name="Casola C."/>
            <person name="Choi J.H."/>
            <person name="Detter J.C."/>
            <person name="Dong Q."/>
            <person name="Dusheyko S."/>
            <person name="Eads B.D."/>
            <person name="Frohlich T."/>
            <person name="Geiler-Samerotte K.A."/>
            <person name="Gerlach D."/>
            <person name="Hatcher P."/>
            <person name="Jogdeo S."/>
            <person name="Krijgsveld J."/>
            <person name="Kriventseva E.V."/>
            <person name="Kultz D."/>
            <person name="Laforsch C."/>
            <person name="Lindquist E."/>
            <person name="Lopez J."/>
            <person name="Manak J.R."/>
            <person name="Muller J."/>
            <person name="Pangilinan J."/>
            <person name="Patwardhan R.P."/>
            <person name="Pitluck S."/>
            <person name="Pritham E.J."/>
            <person name="Rechtsteiner A."/>
            <person name="Rho M."/>
            <person name="Rogozin I.B."/>
            <person name="Sakarya O."/>
            <person name="Salamov A."/>
            <person name="Schaack S."/>
            <person name="Shapiro H."/>
            <person name="Shiga Y."/>
            <person name="Skalitzky C."/>
            <person name="Smith Z."/>
            <person name="Souvorov A."/>
            <person name="Sung W."/>
            <person name="Tang Z."/>
            <person name="Tsuchiya D."/>
            <person name="Tu H."/>
            <person name="Vos H."/>
            <person name="Wang M."/>
            <person name="Wolf Y.I."/>
            <person name="Yamagata H."/>
            <person name="Yamada T."/>
            <person name="Ye Y."/>
            <person name="Shaw J.R."/>
            <person name="Andrews J."/>
            <person name="Crease T.J."/>
            <person name="Tang H."/>
            <person name="Lucas S.M."/>
            <person name="Robertson H.M."/>
            <person name="Bork P."/>
            <person name="Koonin E.V."/>
            <person name="Zdobnov E.M."/>
            <person name="Grigoriev I.V."/>
            <person name="Lynch M."/>
            <person name="Boore J.L."/>
        </authorList>
    </citation>
    <scope>NUCLEOTIDE SEQUENCE [LARGE SCALE GENOMIC DNA]</scope>
</reference>
<dbReference type="OrthoDB" id="6622363at2759"/>
<evidence type="ECO:0000313" key="2">
    <source>
        <dbReference type="Proteomes" id="UP000000305"/>
    </source>
</evidence>
<sequence>MHNLSILQQSYSELTTASKTRFVDLQSLQEFIPSVMTELAWLNEKEEIEISRDWSLKFLNLIEIQSYYMSTNQTLKN</sequence>
<dbReference type="InterPro" id="IPR043197">
    <property type="entry name" value="Plakin"/>
</dbReference>
<dbReference type="GO" id="GO:0045104">
    <property type="term" value="P:intermediate filament cytoskeleton organization"/>
    <property type="evidence" value="ECO:0007669"/>
    <property type="project" value="InterPro"/>
</dbReference>
<dbReference type="KEGG" id="dpx:DAPPUDRAFT_263869"/>
<dbReference type="InParanoid" id="E9HQJ6"/>
<proteinExistence type="predicted"/>
<dbReference type="Proteomes" id="UP000000305">
    <property type="component" value="Unassembled WGS sequence"/>
</dbReference>
<evidence type="ECO:0000313" key="1">
    <source>
        <dbReference type="EMBL" id="EFX65989.1"/>
    </source>
</evidence>
<accession>E9HQJ6</accession>
<dbReference type="PANTHER" id="PTHR23169:SF23">
    <property type="entry name" value="SHORT STOP, ISOFORM H"/>
    <property type="match status" value="1"/>
</dbReference>
<name>E9HQJ6_DAPPU</name>
<dbReference type="SUPFAM" id="SSF46966">
    <property type="entry name" value="Spectrin repeat"/>
    <property type="match status" value="1"/>
</dbReference>
<organism evidence="1 2">
    <name type="scientific">Daphnia pulex</name>
    <name type="common">Water flea</name>
    <dbReference type="NCBI Taxonomy" id="6669"/>
    <lineage>
        <taxon>Eukaryota</taxon>
        <taxon>Metazoa</taxon>
        <taxon>Ecdysozoa</taxon>
        <taxon>Arthropoda</taxon>
        <taxon>Crustacea</taxon>
        <taxon>Branchiopoda</taxon>
        <taxon>Diplostraca</taxon>
        <taxon>Cladocera</taxon>
        <taxon>Anomopoda</taxon>
        <taxon>Daphniidae</taxon>
        <taxon>Daphnia</taxon>
    </lineage>
</organism>
<keyword evidence="2" id="KW-1185">Reference proteome</keyword>